<evidence type="ECO:0000313" key="3">
    <source>
        <dbReference type="EMBL" id="PXZ04438.1"/>
    </source>
</evidence>
<dbReference type="Pfam" id="PF03974">
    <property type="entry name" value="Ecotin"/>
    <property type="match status" value="1"/>
</dbReference>
<dbReference type="InterPro" id="IPR036198">
    <property type="entry name" value="Ecotin_sf"/>
</dbReference>
<feature type="signal peptide" evidence="2">
    <location>
        <begin position="1"/>
        <end position="18"/>
    </location>
</feature>
<gene>
    <name evidence="3" type="ORF">DKK79_08780</name>
</gene>
<dbReference type="GO" id="GO:0004867">
    <property type="term" value="F:serine-type endopeptidase inhibitor activity"/>
    <property type="evidence" value="ECO:0007669"/>
    <property type="project" value="InterPro"/>
</dbReference>
<dbReference type="InterPro" id="IPR005658">
    <property type="entry name" value="Prot_inh_ecotin"/>
</dbReference>
<dbReference type="AlphaFoldDB" id="A0A2V4EIM7"/>
<comment type="caution">
    <text evidence="3">The sequence shown here is derived from an EMBL/GenBank/DDBJ whole genome shotgun (WGS) entry which is preliminary data.</text>
</comment>
<dbReference type="Gene3D" id="2.60.40.550">
    <property type="entry name" value="Ecotin"/>
    <property type="match status" value="1"/>
</dbReference>
<accession>A0A2V4EIM7</accession>
<organism evidence="3 4">
    <name type="scientific">Gilliamella apicola</name>
    <dbReference type="NCBI Taxonomy" id="1196095"/>
    <lineage>
        <taxon>Bacteria</taxon>
        <taxon>Pseudomonadati</taxon>
        <taxon>Pseudomonadota</taxon>
        <taxon>Gammaproteobacteria</taxon>
        <taxon>Orbales</taxon>
        <taxon>Orbaceae</taxon>
        <taxon>Gilliamella</taxon>
    </lineage>
</organism>
<evidence type="ECO:0000256" key="1">
    <source>
        <dbReference type="ARBA" id="ARBA00010558"/>
    </source>
</evidence>
<feature type="chain" id="PRO_5016112978" evidence="2">
    <location>
        <begin position="19"/>
        <end position="164"/>
    </location>
</feature>
<keyword evidence="2" id="KW-0732">Signal</keyword>
<dbReference type="EMBL" id="QGLP01000005">
    <property type="protein sequence ID" value="PXZ04438.1"/>
    <property type="molecule type" value="Genomic_DNA"/>
</dbReference>
<dbReference type="Proteomes" id="UP000247483">
    <property type="component" value="Unassembled WGS sequence"/>
</dbReference>
<dbReference type="PANTHER" id="PTHR35890">
    <property type="match status" value="1"/>
</dbReference>
<evidence type="ECO:0000256" key="2">
    <source>
        <dbReference type="SAM" id="SignalP"/>
    </source>
</evidence>
<dbReference type="PANTHER" id="PTHR35890:SF3">
    <property type="entry name" value="ECOTIN"/>
    <property type="match status" value="1"/>
</dbReference>
<protein>
    <submittedName>
        <fullName evidence="3">Ecotin</fullName>
    </submittedName>
</protein>
<sequence>MKKLMLLVLMGMALSACTSTQKDQQTGQKLNEIAPYPDAKADSTRYVIHLPILKDEANAKVEILIGKEMNVDCNTRSLGGIVKEQELKGWGYSYYVVEEAKGSISTMMACPEGTNENKFVSINHKLGLLNYNSRLPLVFYVPNDLTVKYRVWQPEAKILQASAE</sequence>
<comment type="similarity">
    <text evidence="1">Belongs to the protease inhibitor I11 (ecotin) family.</text>
</comment>
<dbReference type="PROSITE" id="PS51257">
    <property type="entry name" value="PROKAR_LIPOPROTEIN"/>
    <property type="match status" value="1"/>
</dbReference>
<dbReference type="RefSeq" id="WP_110423743.1">
    <property type="nucleotide sequence ID" value="NZ_QGLP01000005.1"/>
</dbReference>
<evidence type="ECO:0000313" key="4">
    <source>
        <dbReference type="Proteomes" id="UP000247483"/>
    </source>
</evidence>
<dbReference type="PIRSF" id="PIRSF006865">
    <property type="entry name" value="Prot_inh_ecotin"/>
    <property type="match status" value="1"/>
</dbReference>
<proteinExistence type="inferred from homology"/>
<dbReference type="NCBIfam" id="NF002987">
    <property type="entry name" value="PRK03719.1"/>
    <property type="match status" value="1"/>
</dbReference>
<name>A0A2V4EIM7_9GAMM</name>
<reference evidence="3 4" key="1">
    <citation type="submission" date="2018-05" db="EMBL/GenBank/DDBJ databases">
        <title>Reference genomes for bee gut microbiota database.</title>
        <authorList>
            <person name="Ellegaard K.M."/>
        </authorList>
    </citation>
    <scope>NUCLEOTIDE SEQUENCE [LARGE SCALE GENOMIC DNA]</scope>
    <source>
        <strain evidence="3 4">ESL0177</strain>
    </source>
</reference>
<dbReference type="SUPFAM" id="SSF49772">
    <property type="entry name" value="Ecotin, trypsin inhibitor"/>
    <property type="match status" value="1"/>
</dbReference>